<dbReference type="Proteomes" id="UP000009159">
    <property type="component" value="Chromosome"/>
</dbReference>
<dbReference type="eggNOG" id="COG0026">
    <property type="taxonomic scope" value="Bacteria"/>
</dbReference>
<evidence type="ECO:0000313" key="3">
    <source>
        <dbReference type="EMBL" id="ABM16760.1"/>
    </source>
</evidence>
<dbReference type="RefSeq" id="WP_011783104.1">
    <property type="nucleotide sequence ID" value="NC_008726.1"/>
</dbReference>
<dbReference type="HOGENOM" id="CLU_617760_0_0_11"/>
<gene>
    <name evidence="3" type="ordered locus">Mvan_6005</name>
</gene>
<organism evidence="3 4">
    <name type="scientific">Mycolicibacterium vanbaalenii (strain DSM 7251 / JCM 13017 / BCRC 16820 / KCTC 9966 / NRRL B-24157 / PYR-1)</name>
    <name type="common">Mycobacterium vanbaalenii</name>
    <dbReference type="NCBI Taxonomy" id="350058"/>
    <lineage>
        <taxon>Bacteria</taxon>
        <taxon>Bacillati</taxon>
        <taxon>Actinomycetota</taxon>
        <taxon>Actinomycetes</taxon>
        <taxon>Mycobacteriales</taxon>
        <taxon>Mycobacteriaceae</taxon>
        <taxon>Mycolicibacterium</taxon>
    </lineage>
</organism>
<dbReference type="InterPro" id="IPR011761">
    <property type="entry name" value="ATP-grasp"/>
</dbReference>
<proteinExistence type="predicted"/>
<keyword evidence="1" id="KW-0067">ATP-binding</keyword>
<feature type="domain" description="ATP-grasp" evidence="2">
    <location>
        <begin position="141"/>
        <end position="337"/>
    </location>
</feature>
<dbReference type="PROSITE" id="PS50975">
    <property type="entry name" value="ATP_GRASP"/>
    <property type="match status" value="1"/>
</dbReference>
<evidence type="ECO:0000259" key="2">
    <source>
        <dbReference type="PROSITE" id="PS50975"/>
    </source>
</evidence>
<dbReference type="AlphaFoldDB" id="A1THW0"/>
<name>A1THW0_MYCVP</name>
<dbReference type="GO" id="GO:0005524">
    <property type="term" value="F:ATP binding"/>
    <property type="evidence" value="ECO:0007669"/>
    <property type="project" value="UniProtKB-UniRule"/>
</dbReference>
<dbReference type="InterPro" id="IPR003806">
    <property type="entry name" value="ATP-grasp_PylC-type"/>
</dbReference>
<dbReference type="EMBL" id="CP000511">
    <property type="protein sequence ID" value="ABM16760.1"/>
    <property type="molecule type" value="Genomic_DNA"/>
</dbReference>
<dbReference type="KEGG" id="mva:Mvan_6005"/>
<reference evidence="3" key="1">
    <citation type="submission" date="2006-12" db="EMBL/GenBank/DDBJ databases">
        <title>Complete sequence of Mycobacterium vanbaalenii PYR-1.</title>
        <authorList>
            <consortium name="US DOE Joint Genome Institute"/>
            <person name="Copeland A."/>
            <person name="Lucas S."/>
            <person name="Lapidus A."/>
            <person name="Barry K."/>
            <person name="Detter J.C."/>
            <person name="Glavina del Rio T."/>
            <person name="Hammon N."/>
            <person name="Israni S."/>
            <person name="Dalin E."/>
            <person name="Tice H."/>
            <person name="Pitluck S."/>
            <person name="Singan V."/>
            <person name="Schmutz J."/>
            <person name="Larimer F."/>
            <person name="Land M."/>
            <person name="Hauser L."/>
            <person name="Kyrpides N."/>
            <person name="Anderson I.J."/>
            <person name="Miller C."/>
            <person name="Richardson P."/>
        </authorList>
    </citation>
    <scope>NUCLEOTIDE SEQUENCE [LARGE SCALE GENOMIC DNA]</scope>
    <source>
        <strain evidence="3">PYR-1</strain>
    </source>
</reference>
<sequence>MSDRARLLSEVSRRLGIRRLVWMGLRGDDIEPLADLPQLHGAFSIIGGYDRRVSVKSLAYEDLTGVRVDPEIWDIDDHLKDDATIEFRRALLGALSSDCALLPYRPLNFLSAIHFARLARCRHLGLFGAHQYAFEHKPWVESAVRDLGLPQIPWTYVADEDQLQVRELSRHGELVLRRSRTSGGEGFTRVTSIDDVASHWPYVDESFVSVAPYLEGALPLNVGATVWTDGVTVHNPSVQLIGIDSCVTRDFGYCGNDFGLIRDLDRDVIQQIEDSTVRIGRWLREHGYLGSFGVDYLLHCGRLLFTEINPRFQGSTHSSCRLDVEAGRSCLLLEHLAAWLEVPCPRPVPLAARIAEASALTNLVVHWTGDSGAHLDGRSLVDHVRRVESTVRADVITSATVSTDRGATVARLAIRRSVTKSGFELDEKLDQAIRGWQFGARKEPAGR</sequence>
<protein>
    <recommendedName>
        <fullName evidence="2">ATP-grasp domain-containing protein</fullName>
    </recommendedName>
</protein>
<dbReference type="GO" id="GO:0046872">
    <property type="term" value="F:metal ion binding"/>
    <property type="evidence" value="ECO:0007669"/>
    <property type="project" value="InterPro"/>
</dbReference>
<keyword evidence="1" id="KW-0547">Nucleotide-binding</keyword>
<dbReference type="SUPFAM" id="SSF56059">
    <property type="entry name" value="Glutathione synthetase ATP-binding domain-like"/>
    <property type="match status" value="1"/>
</dbReference>
<accession>A1THW0</accession>
<dbReference type="Pfam" id="PF02655">
    <property type="entry name" value="ATP-grasp_3"/>
    <property type="match status" value="1"/>
</dbReference>
<dbReference type="STRING" id="350058.Mvan_6005"/>
<dbReference type="Gene3D" id="3.30.470.20">
    <property type="entry name" value="ATP-grasp fold, B domain"/>
    <property type="match status" value="1"/>
</dbReference>
<keyword evidence="4" id="KW-1185">Reference proteome</keyword>
<evidence type="ECO:0000256" key="1">
    <source>
        <dbReference type="PROSITE-ProRule" id="PRU00409"/>
    </source>
</evidence>
<evidence type="ECO:0000313" key="4">
    <source>
        <dbReference type="Proteomes" id="UP000009159"/>
    </source>
</evidence>